<dbReference type="AlphaFoldDB" id="A0A933E8N7"/>
<sequence length="272" mass="29550">MQSRALGRTGLQVSAVGMGTYQTFDVSGAAGEERCRRIAGEALGQGMNLFDSAPMYGEAERVLGLALEGRREEALIATKVLERDARSARASIERSFKLLRTGVIDLLQIHNMAGWRAVTPVLQEYQKEGRVRFIGVTDYRVSSYPEMMEAMRTGLYDTVQIPCYVGETTCRREILPLARELNLGVIVMTPIAPIFGRGKLLGALKGKDLSFLAPYGVRTPGQALLKYVLSDPAVSAVIPATSKIERVAENAAAGEGGPLPPAALQQLERLLR</sequence>
<feature type="domain" description="NADP-dependent oxidoreductase" evidence="1">
    <location>
        <begin position="16"/>
        <end position="270"/>
    </location>
</feature>
<dbReference type="PRINTS" id="PR00069">
    <property type="entry name" value="ALDKETRDTASE"/>
</dbReference>
<gene>
    <name evidence="2" type="ORF">HY618_08040</name>
</gene>
<dbReference type="InterPro" id="IPR036812">
    <property type="entry name" value="NAD(P)_OxRdtase_dom_sf"/>
</dbReference>
<dbReference type="Proteomes" id="UP000752292">
    <property type="component" value="Unassembled WGS sequence"/>
</dbReference>
<comment type="caution">
    <text evidence="2">The sequence shown here is derived from an EMBL/GenBank/DDBJ whole genome shotgun (WGS) entry which is preliminary data.</text>
</comment>
<evidence type="ECO:0000259" key="1">
    <source>
        <dbReference type="Pfam" id="PF00248"/>
    </source>
</evidence>
<accession>A0A933E8N7</accession>
<dbReference type="InterPro" id="IPR053135">
    <property type="entry name" value="AKR2_Oxidoreductase"/>
</dbReference>
<dbReference type="PANTHER" id="PTHR43312:SF1">
    <property type="entry name" value="NADP-DEPENDENT OXIDOREDUCTASE DOMAIN-CONTAINING PROTEIN"/>
    <property type="match status" value="1"/>
</dbReference>
<dbReference type="Gene3D" id="3.20.20.100">
    <property type="entry name" value="NADP-dependent oxidoreductase domain"/>
    <property type="match status" value="1"/>
</dbReference>
<dbReference type="Pfam" id="PF00248">
    <property type="entry name" value="Aldo_ket_red"/>
    <property type="match status" value="1"/>
</dbReference>
<protein>
    <submittedName>
        <fullName evidence="2">Aldo/keto reductase</fullName>
    </submittedName>
</protein>
<dbReference type="PANTHER" id="PTHR43312">
    <property type="entry name" value="D-THREO-ALDOSE 1-DEHYDROGENASE"/>
    <property type="match status" value="1"/>
</dbReference>
<name>A0A933E8N7_UNCTE</name>
<reference evidence="2" key="1">
    <citation type="submission" date="2020-07" db="EMBL/GenBank/DDBJ databases">
        <title>Huge and variable diversity of episymbiotic CPR bacteria and DPANN archaea in groundwater ecosystems.</title>
        <authorList>
            <person name="He C.Y."/>
            <person name="Keren R."/>
            <person name="Whittaker M."/>
            <person name="Farag I.F."/>
            <person name="Doudna J."/>
            <person name="Cate J.H.D."/>
            <person name="Banfield J.F."/>
        </authorList>
    </citation>
    <scope>NUCLEOTIDE SEQUENCE</scope>
    <source>
        <strain evidence="2">NC_groundwater_1370_Ag_S-0.2um_69_93</strain>
    </source>
</reference>
<evidence type="ECO:0000313" key="3">
    <source>
        <dbReference type="Proteomes" id="UP000752292"/>
    </source>
</evidence>
<dbReference type="EMBL" id="JACQRX010000350">
    <property type="protein sequence ID" value="MBI4252396.1"/>
    <property type="molecule type" value="Genomic_DNA"/>
</dbReference>
<dbReference type="SUPFAM" id="SSF51430">
    <property type="entry name" value="NAD(P)-linked oxidoreductase"/>
    <property type="match status" value="1"/>
</dbReference>
<evidence type="ECO:0000313" key="2">
    <source>
        <dbReference type="EMBL" id="MBI4252396.1"/>
    </source>
</evidence>
<dbReference type="GO" id="GO:0016491">
    <property type="term" value="F:oxidoreductase activity"/>
    <property type="evidence" value="ECO:0007669"/>
    <property type="project" value="InterPro"/>
</dbReference>
<dbReference type="InterPro" id="IPR023210">
    <property type="entry name" value="NADP_OxRdtase_dom"/>
</dbReference>
<proteinExistence type="predicted"/>
<dbReference type="InterPro" id="IPR020471">
    <property type="entry name" value="AKR"/>
</dbReference>
<dbReference type="CDD" id="cd19095">
    <property type="entry name" value="AKR_PA4992-like"/>
    <property type="match status" value="1"/>
</dbReference>
<organism evidence="2 3">
    <name type="scientific">Tectimicrobiota bacterium</name>
    <dbReference type="NCBI Taxonomy" id="2528274"/>
    <lineage>
        <taxon>Bacteria</taxon>
        <taxon>Pseudomonadati</taxon>
        <taxon>Nitrospinota/Tectimicrobiota group</taxon>
        <taxon>Candidatus Tectimicrobiota</taxon>
    </lineage>
</organism>